<evidence type="ECO:0000313" key="3">
    <source>
        <dbReference type="EMBL" id="MBB3325269.1"/>
    </source>
</evidence>
<dbReference type="PANTHER" id="PTHR43252">
    <property type="entry name" value="TRANSCRIPTIONAL REGULATOR YQJI"/>
    <property type="match status" value="1"/>
</dbReference>
<protein>
    <submittedName>
        <fullName evidence="3">DNA-binding PadR family transcriptional regulator</fullName>
    </submittedName>
</protein>
<evidence type="ECO:0000313" key="4">
    <source>
        <dbReference type="Proteomes" id="UP000565572"/>
    </source>
</evidence>
<dbReference type="Pfam" id="PF03551">
    <property type="entry name" value="PadR"/>
    <property type="match status" value="1"/>
</dbReference>
<keyword evidence="4" id="KW-1185">Reference proteome</keyword>
<feature type="region of interest" description="Disordered" evidence="1">
    <location>
        <begin position="32"/>
        <end position="87"/>
    </location>
</feature>
<evidence type="ECO:0000256" key="1">
    <source>
        <dbReference type="SAM" id="MobiDB-lite"/>
    </source>
</evidence>
<dbReference type="GO" id="GO:0003677">
    <property type="term" value="F:DNA binding"/>
    <property type="evidence" value="ECO:0007669"/>
    <property type="project" value="UniProtKB-KW"/>
</dbReference>
<evidence type="ECO:0000259" key="2">
    <source>
        <dbReference type="Pfam" id="PF03551"/>
    </source>
</evidence>
<dbReference type="CDD" id="cd00090">
    <property type="entry name" value="HTH_ARSR"/>
    <property type="match status" value="1"/>
</dbReference>
<dbReference type="Proteomes" id="UP000565572">
    <property type="component" value="Unassembled WGS sequence"/>
</dbReference>
<dbReference type="Gene3D" id="1.10.10.10">
    <property type="entry name" value="Winged helix-like DNA-binding domain superfamily/Winged helix DNA-binding domain"/>
    <property type="match status" value="1"/>
</dbReference>
<comment type="caution">
    <text evidence="3">The sequence shown here is derived from an EMBL/GenBank/DDBJ whole genome shotgun (WGS) entry which is preliminary data.</text>
</comment>
<sequence length="226" mass="23339">MRSHFNAAQQGFIPGKAFRRMAAMAGGFDGPGFGPGGHGGPGFGPGRDFGPGADRDFGPGAGPGRGFGGGRGRGFGPGRDFGGGRARRGDVRSAILGLLAEGPSNGYGLIKAIAEKTDGAWKPSPGSVYPTLAQLVDEGLVAKEDGPRGAYSLTDEGTAHVTENRESIDAALDNAREGGSGSELRDAARKLLGSLQQFRGASPEQQSRAKEKVDQLRRELYGILAE</sequence>
<dbReference type="InterPro" id="IPR005149">
    <property type="entry name" value="Tscrpt_reg_PadR_N"/>
</dbReference>
<dbReference type="AlphaFoldDB" id="A0A7W5JS15"/>
<feature type="domain" description="Transcription regulator PadR N-terminal" evidence="2">
    <location>
        <begin position="95"/>
        <end position="161"/>
    </location>
</feature>
<gene>
    <name evidence="3" type="ORF">FHX39_000213</name>
</gene>
<dbReference type="InterPro" id="IPR011991">
    <property type="entry name" value="ArsR-like_HTH"/>
</dbReference>
<accession>A0A7W5JS15</accession>
<feature type="compositionally biased region" description="Gly residues" evidence="1">
    <location>
        <begin position="59"/>
        <end position="84"/>
    </location>
</feature>
<dbReference type="InterPro" id="IPR036390">
    <property type="entry name" value="WH_DNA-bd_sf"/>
</dbReference>
<keyword evidence="3" id="KW-0238">DNA-binding</keyword>
<proteinExistence type="predicted"/>
<dbReference type="SUPFAM" id="SSF46785">
    <property type="entry name" value="Winged helix' DNA-binding domain"/>
    <property type="match status" value="1"/>
</dbReference>
<name>A0A7W5JS15_9ACTN</name>
<dbReference type="RefSeq" id="WP_183336032.1">
    <property type="nucleotide sequence ID" value="NZ_JACHZG010000001.1"/>
</dbReference>
<feature type="compositionally biased region" description="Gly residues" evidence="1">
    <location>
        <begin position="32"/>
        <end position="49"/>
    </location>
</feature>
<dbReference type="InterPro" id="IPR036388">
    <property type="entry name" value="WH-like_DNA-bd_sf"/>
</dbReference>
<dbReference type="PANTHER" id="PTHR43252:SF2">
    <property type="entry name" value="TRANSCRIPTION REGULATOR, PADR-LIKE FAMILY"/>
    <property type="match status" value="1"/>
</dbReference>
<organism evidence="3 4">
    <name type="scientific">Microlunatus antarcticus</name>
    <dbReference type="NCBI Taxonomy" id="53388"/>
    <lineage>
        <taxon>Bacteria</taxon>
        <taxon>Bacillati</taxon>
        <taxon>Actinomycetota</taxon>
        <taxon>Actinomycetes</taxon>
        <taxon>Propionibacteriales</taxon>
        <taxon>Propionibacteriaceae</taxon>
        <taxon>Microlunatus</taxon>
    </lineage>
</organism>
<dbReference type="EMBL" id="JACHZG010000001">
    <property type="protein sequence ID" value="MBB3325269.1"/>
    <property type="molecule type" value="Genomic_DNA"/>
</dbReference>
<reference evidence="3 4" key="1">
    <citation type="submission" date="2020-08" db="EMBL/GenBank/DDBJ databases">
        <title>Sequencing the genomes of 1000 actinobacteria strains.</title>
        <authorList>
            <person name="Klenk H.-P."/>
        </authorList>
    </citation>
    <scope>NUCLEOTIDE SEQUENCE [LARGE SCALE GENOMIC DNA]</scope>
    <source>
        <strain evidence="3 4">DSM 11053</strain>
    </source>
</reference>